<dbReference type="PANTHER" id="PTHR35897">
    <property type="entry name" value="METHYLTRANSFERASE AUSD"/>
    <property type="match status" value="1"/>
</dbReference>
<organism evidence="6 7">
    <name type="scientific">Aspergillus viridinutans</name>
    <dbReference type="NCBI Taxonomy" id="75553"/>
    <lineage>
        <taxon>Eukaryota</taxon>
        <taxon>Fungi</taxon>
        <taxon>Dikarya</taxon>
        <taxon>Ascomycota</taxon>
        <taxon>Pezizomycotina</taxon>
        <taxon>Eurotiomycetes</taxon>
        <taxon>Eurotiomycetidae</taxon>
        <taxon>Eurotiales</taxon>
        <taxon>Aspergillaceae</taxon>
        <taxon>Aspergillus</taxon>
        <taxon>Aspergillus subgen. Fumigati</taxon>
    </lineage>
</organism>
<evidence type="ECO:0000256" key="2">
    <source>
        <dbReference type="ARBA" id="ARBA00022679"/>
    </source>
</evidence>
<proteinExistence type="inferred from homology"/>
<dbReference type="Gene3D" id="3.40.50.150">
    <property type="entry name" value="Vaccinia Virus protein VP39"/>
    <property type="match status" value="1"/>
</dbReference>
<evidence type="ECO:0000313" key="7">
    <source>
        <dbReference type="Proteomes" id="UP000710440"/>
    </source>
</evidence>
<evidence type="ECO:0000313" key="6">
    <source>
        <dbReference type="EMBL" id="GIK00358.1"/>
    </source>
</evidence>
<name>A0A9P3F3T6_ASPVI</name>
<keyword evidence="2" id="KW-0808">Transferase</keyword>
<keyword evidence="3" id="KW-0949">S-adenosyl-L-methionine</keyword>
<dbReference type="EMBL" id="BOPL01000002">
    <property type="protein sequence ID" value="GIK00358.1"/>
    <property type="molecule type" value="Genomic_DNA"/>
</dbReference>
<dbReference type="GO" id="GO:0016740">
    <property type="term" value="F:transferase activity"/>
    <property type="evidence" value="ECO:0007669"/>
    <property type="project" value="UniProtKB-KW"/>
</dbReference>
<dbReference type="AlphaFoldDB" id="A0A9P3F3T6"/>
<dbReference type="SUPFAM" id="SSF53335">
    <property type="entry name" value="S-adenosyl-L-methionine-dependent methyltransferases"/>
    <property type="match status" value="1"/>
</dbReference>
<keyword evidence="7" id="KW-1185">Reference proteome</keyword>
<evidence type="ECO:0000259" key="5">
    <source>
        <dbReference type="Pfam" id="PF13649"/>
    </source>
</evidence>
<comment type="caution">
    <text evidence="6">The sequence shown here is derived from an EMBL/GenBank/DDBJ whole genome shotgun (WGS) entry which is preliminary data.</text>
</comment>
<dbReference type="PANTHER" id="PTHR35897:SF1">
    <property type="entry name" value="METHYLTRANSFERASE AUSD"/>
    <property type="match status" value="1"/>
</dbReference>
<dbReference type="InterPro" id="IPR041698">
    <property type="entry name" value="Methyltransf_25"/>
</dbReference>
<sequence length="271" mass="31584">MSIDTSVWYKNDIGPRLSASMQQILEGWSNIPNNELQRHLHAVRDKAWQYGEYPCIGQWMFLMPGIAAFPQFQQVVEFARRGATVLDLGCGLGQNLRLLAASGTPSNRMWALDLSPQLWRLGYELYRDRDRLSATFIPGNFLHEDDCLGLQELYGEVDIMISGQFLHLFSWEGQKQAGRRIMALSKLGTVVIGYQQSRRRAREYIRPWGMMFFHNLESFLQMWREISQETNSEWKVEVTEVDLKEWGMEAEDTEWMPADHQGLNFFLTRVH</sequence>
<reference evidence="6 7" key="1">
    <citation type="submission" date="2021-02" db="EMBL/GenBank/DDBJ databases">
        <title>Pan-genome distribution and transcriptional activeness of fungal secondary metabolism genes in Aspergillus section Fumigati.</title>
        <authorList>
            <person name="Takahashi H."/>
            <person name="Umemura M."/>
            <person name="Ninomiya A."/>
            <person name="Kusuya Y."/>
            <person name="Urayama S."/>
            <person name="Shimizu M."/>
            <person name="Watanabe A."/>
            <person name="Kamei K."/>
            <person name="Yaguchi T."/>
            <person name="Hagiwara D."/>
        </authorList>
    </citation>
    <scope>NUCLEOTIDE SEQUENCE [LARGE SCALE GENOMIC DNA]</scope>
    <source>
        <strain evidence="6 7">IFM 47045</strain>
    </source>
</reference>
<evidence type="ECO:0000256" key="3">
    <source>
        <dbReference type="ARBA" id="ARBA00022691"/>
    </source>
</evidence>
<dbReference type="Pfam" id="PF13649">
    <property type="entry name" value="Methyltransf_25"/>
    <property type="match status" value="1"/>
</dbReference>
<gene>
    <name evidence="6" type="ORF">Aspvir_004381</name>
</gene>
<dbReference type="InterPro" id="IPR029063">
    <property type="entry name" value="SAM-dependent_MTases_sf"/>
</dbReference>
<evidence type="ECO:0000256" key="4">
    <source>
        <dbReference type="ARBA" id="ARBA00038314"/>
    </source>
</evidence>
<evidence type="ECO:0000256" key="1">
    <source>
        <dbReference type="ARBA" id="ARBA00005179"/>
    </source>
</evidence>
<dbReference type="GeneID" id="66932363"/>
<dbReference type="Proteomes" id="UP000710440">
    <property type="component" value="Unassembled WGS sequence"/>
</dbReference>
<accession>A0A9P3F3T6</accession>
<dbReference type="CDD" id="cd02440">
    <property type="entry name" value="AdoMet_MTases"/>
    <property type="match status" value="1"/>
</dbReference>
<comment type="similarity">
    <text evidence="4">Belongs to the class I-like SAM-binding methyltransferase superfamily.</text>
</comment>
<protein>
    <recommendedName>
        <fullName evidence="5">Methyltransferase domain-containing protein</fullName>
    </recommendedName>
</protein>
<dbReference type="OrthoDB" id="2094832at2759"/>
<dbReference type="RefSeq" id="XP_043123544.1">
    <property type="nucleotide sequence ID" value="XM_043267609.1"/>
</dbReference>
<feature type="domain" description="Methyltransferase" evidence="5">
    <location>
        <begin position="85"/>
        <end position="184"/>
    </location>
</feature>
<comment type="pathway">
    <text evidence="1">Secondary metabolite biosynthesis.</text>
</comment>
<dbReference type="InterPro" id="IPR051654">
    <property type="entry name" value="Meroterpenoid_MTases"/>
</dbReference>